<feature type="region of interest" description="Disordered" evidence="7">
    <location>
        <begin position="1"/>
        <end position="23"/>
    </location>
</feature>
<dbReference type="Pfam" id="PF00358">
    <property type="entry name" value="PTS_EIIA_1"/>
    <property type="match status" value="1"/>
</dbReference>
<dbReference type="Gene3D" id="2.70.70.10">
    <property type="entry name" value="Glucose Permease (Domain IIA)"/>
    <property type="match status" value="1"/>
</dbReference>
<evidence type="ECO:0000313" key="9">
    <source>
        <dbReference type="EMBL" id="MEN0643300.1"/>
    </source>
</evidence>
<evidence type="ECO:0000256" key="6">
    <source>
        <dbReference type="ARBA" id="ARBA00022777"/>
    </source>
</evidence>
<feature type="domain" description="PTS EIIA type-1" evidence="8">
    <location>
        <begin position="43"/>
        <end position="147"/>
    </location>
</feature>
<feature type="compositionally biased region" description="Basic and acidic residues" evidence="7">
    <location>
        <begin position="1"/>
        <end position="12"/>
    </location>
</feature>
<keyword evidence="4" id="KW-0808">Transferase</keyword>
<accession>A0ABU9VHA5</accession>
<reference evidence="9 10" key="1">
    <citation type="submission" date="2024-03" db="EMBL/GenBank/DDBJ databases">
        <title>Bacilli Hybrid Assemblies.</title>
        <authorList>
            <person name="Kovac J."/>
        </authorList>
    </citation>
    <scope>NUCLEOTIDE SEQUENCE [LARGE SCALE GENOMIC DNA]</scope>
    <source>
        <strain evidence="9 10">FSL R7-0666</strain>
    </source>
</reference>
<dbReference type="InterPro" id="IPR001127">
    <property type="entry name" value="PTS_EIIA_1_perm"/>
</dbReference>
<dbReference type="PANTHER" id="PTHR45008:SF1">
    <property type="entry name" value="PTS SYSTEM GLUCOSE-SPECIFIC EIIA COMPONENT"/>
    <property type="match status" value="1"/>
</dbReference>
<evidence type="ECO:0000256" key="2">
    <source>
        <dbReference type="ARBA" id="ARBA00022448"/>
    </source>
</evidence>
<evidence type="ECO:0000256" key="3">
    <source>
        <dbReference type="ARBA" id="ARBA00022597"/>
    </source>
</evidence>
<protein>
    <submittedName>
        <fullName evidence="9">PTS glucose transporter subunit IIA</fullName>
    </submittedName>
</protein>
<gene>
    <name evidence="9" type="ORF">MKY91_09095</name>
</gene>
<dbReference type="PANTHER" id="PTHR45008">
    <property type="entry name" value="PTS SYSTEM GLUCOSE-SPECIFIC EIIA COMPONENT"/>
    <property type="match status" value="1"/>
</dbReference>
<evidence type="ECO:0000313" key="10">
    <source>
        <dbReference type="Proteomes" id="UP001418796"/>
    </source>
</evidence>
<proteinExistence type="predicted"/>
<dbReference type="Proteomes" id="UP001418796">
    <property type="component" value="Unassembled WGS sequence"/>
</dbReference>
<dbReference type="PROSITE" id="PS51093">
    <property type="entry name" value="PTS_EIIA_TYPE_1"/>
    <property type="match status" value="1"/>
</dbReference>
<evidence type="ECO:0000256" key="7">
    <source>
        <dbReference type="SAM" id="MobiDB-lite"/>
    </source>
</evidence>
<dbReference type="PROSITE" id="PS00371">
    <property type="entry name" value="PTS_EIIA_TYPE_1_HIS"/>
    <property type="match status" value="1"/>
</dbReference>
<keyword evidence="3 9" id="KW-0762">Sugar transport</keyword>
<dbReference type="RefSeq" id="WP_343130249.1">
    <property type="nucleotide sequence ID" value="NZ_JBCITK010000001.1"/>
</dbReference>
<organism evidence="9 10">
    <name type="scientific">Alkalicoccobacillus gibsonii</name>
    <dbReference type="NCBI Taxonomy" id="79881"/>
    <lineage>
        <taxon>Bacteria</taxon>
        <taxon>Bacillati</taxon>
        <taxon>Bacillota</taxon>
        <taxon>Bacilli</taxon>
        <taxon>Bacillales</taxon>
        <taxon>Bacillaceae</taxon>
        <taxon>Alkalicoccobacillus</taxon>
    </lineage>
</organism>
<name>A0ABU9VHA5_9BACI</name>
<evidence type="ECO:0000256" key="1">
    <source>
        <dbReference type="ARBA" id="ARBA00004496"/>
    </source>
</evidence>
<dbReference type="SUPFAM" id="SSF51261">
    <property type="entry name" value="Duplicated hybrid motif"/>
    <property type="match status" value="1"/>
</dbReference>
<keyword evidence="10" id="KW-1185">Reference proteome</keyword>
<dbReference type="InterPro" id="IPR011055">
    <property type="entry name" value="Dup_hybrid_motif"/>
</dbReference>
<keyword evidence="2" id="KW-0813">Transport</keyword>
<dbReference type="EMBL" id="JBCITK010000001">
    <property type="protein sequence ID" value="MEN0643300.1"/>
    <property type="molecule type" value="Genomic_DNA"/>
</dbReference>
<dbReference type="InterPro" id="IPR050890">
    <property type="entry name" value="PTS_EIIA_component"/>
</dbReference>
<comment type="caution">
    <text evidence="9">The sequence shown here is derived from an EMBL/GenBank/DDBJ whole genome shotgun (WGS) entry which is preliminary data.</text>
</comment>
<keyword evidence="6" id="KW-0418">Kinase</keyword>
<dbReference type="NCBIfam" id="TIGR00830">
    <property type="entry name" value="PTBA"/>
    <property type="match status" value="1"/>
</dbReference>
<evidence type="ECO:0000256" key="4">
    <source>
        <dbReference type="ARBA" id="ARBA00022679"/>
    </source>
</evidence>
<keyword evidence="5" id="KW-0598">Phosphotransferase system</keyword>
<evidence type="ECO:0000259" key="8">
    <source>
        <dbReference type="PROSITE" id="PS51093"/>
    </source>
</evidence>
<comment type="subcellular location">
    <subcellularLocation>
        <location evidence="1">Cytoplasm</location>
    </subcellularLocation>
</comment>
<evidence type="ECO:0000256" key="5">
    <source>
        <dbReference type="ARBA" id="ARBA00022683"/>
    </source>
</evidence>
<sequence>MLKKLFGLDKNESQQSTTEEAPTEETVFAVANGTLVPLEEVPDPTFSQKMIGDGAAIDPTDGQVVSPVAGEVLQVFPTKHAIGIRTNGGAELLIHIGLETVNMDGEGFTAHVKAGDHVEVGTLLVEYDLELVREKASSTLIPVVVTNHEDLGGIHAETSGASEAGSTAHLTVKYKR</sequence>